<comment type="caution">
    <text evidence="2">The sequence shown here is derived from an EMBL/GenBank/DDBJ whole genome shotgun (WGS) entry which is preliminary data.</text>
</comment>
<sequence length="165" mass="17978">MDHHAVRSSGCVSPEHEADWFRTVTAFPSKEVKLSSLSERAMLKPHEEEMDVFTTPMKERTAFPLDTMVEESWLMSDVSQNKAFDILRKDLKPGGDDTHVLPEADLAPDKGKEDGGRARAACHMSRDVTPRSGDACGDLTVALLFLTCGRAGASPPLRVIGAAGR</sequence>
<evidence type="ECO:0000256" key="1">
    <source>
        <dbReference type="SAM" id="MobiDB-lite"/>
    </source>
</evidence>
<reference evidence="2" key="1">
    <citation type="journal article" date="2023" name="Science">
        <title>Genome structures resolve the early diversification of teleost fishes.</title>
        <authorList>
            <person name="Parey E."/>
            <person name="Louis A."/>
            <person name="Montfort J."/>
            <person name="Bouchez O."/>
            <person name="Roques C."/>
            <person name="Iampietro C."/>
            <person name="Lluch J."/>
            <person name="Castinel A."/>
            <person name="Donnadieu C."/>
            <person name="Desvignes T."/>
            <person name="Floi Bucao C."/>
            <person name="Jouanno E."/>
            <person name="Wen M."/>
            <person name="Mejri S."/>
            <person name="Dirks R."/>
            <person name="Jansen H."/>
            <person name="Henkel C."/>
            <person name="Chen W.J."/>
            <person name="Zahm M."/>
            <person name="Cabau C."/>
            <person name="Klopp C."/>
            <person name="Thompson A.W."/>
            <person name="Robinson-Rechavi M."/>
            <person name="Braasch I."/>
            <person name="Lecointre G."/>
            <person name="Bobe J."/>
            <person name="Postlethwait J.H."/>
            <person name="Berthelot C."/>
            <person name="Roest Crollius H."/>
            <person name="Guiguen Y."/>
        </authorList>
    </citation>
    <scope>NUCLEOTIDE SEQUENCE</scope>
    <source>
        <strain evidence="2">NC1722</strain>
    </source>
</reference>
<dbReference type="AlphaFoldDB" id="A0AAD7S147"/>
<organism evidence="2 3">
    <name type="scientific">Aldrovandia affinis</name>
    <dbReference type="NCBI Taxonomy" id="143900"/>
    <lineage>
        <taxon>Eukaryota</taxon>
        <taxon>Metazoa</taxon>
        <taxon>Chordata</taxon>
        <taxon>Craniata</taxon>
        <taxon>Vertebrata</taxon>
        <taxon>Euteleostomi</taxon>
        <taxon>Actinopterygii</taxon>
        <taxon>Neopterygii</taxon>
        <taxon>Teleostei</taxon>
        <taxon>Notacanthiformes</taxon>
        <taxon>Halosauridae</taxon>
        <taxon>Aldrovandia</taxon>
    </lineage>
</organism>
<dbReference type="Proteomes" id="UP001221898">
    <property type="component" value="Unassembled WGS sequence"/>
</dbReference>
<keyword evidence="3" id="KW-1185">Reference proteome</keyword>
<feature type="region of interest" description="Disordered" evidence="1">
    <location>
        <begin position="95"/>
        <end position="117"/>
    </location>
</feature>
<dbReference type="EMBL" id="JAINUG010000129">
    <property type="protein sequence ID" value="KAJ8394089.1"/>
    <property type="molecule type" value="Genomic_DNA"/>
</dbReference>
<accession>A0AAD7S147</accession>
<evidence type="ECO:0000313" key="3">
    <source>
        <dbReference type="Proteomes" id="UP001221898"/>
    </source>
</evidence>
<name>A0AAD7S147_9TELE</name>
<evidence type="ECO:0000313" key="2">
    <source>
        <dbReference type="EMBL" id="KAJ8394089.1"/>
    </source>
</evidence>
<proteinExistence type="predicted"/>
<protein>
    <submittedName>
        <fullName evidence="2">Uncharacterized protein</fullName>
    </submittedName>
</protein>
<gene>
    <name evidence="2" type="ORF">AAFF_G00048940</name>
</gene>